<dbReference type="InterPro" id="IPR011008">
    <property type="entry name" value="Dimeric_a/b-barrel"/>
</dbReference>
<dbReference type="KEGG" id="ppd:Ppro_1880"/>
<dbReference type="HOGENOM" id="CLU_131496_8_0_7"/>
<dbReference type="GO" id="GO:0004497">
    <property type="term" value="F:monooxygenase activity"/>
    <property type="evidence" value="ECO:0007669"/>
    <property type="project" value="UniProtKB-KW"/>
</dbReference>
<keyword evidence="2" id="KW-0503">Monooxygenase</keyword>
<gene>
    <name evidence="2" type="ordered locus">Ppro_1880</name>
</gene>
<accession>A1AQ70</accession>
<dbReference type="Proteomes" id="UP000006732">
    <property type="component" value="Chromosome"/>
</dbReference>
<keyword evidence="3" id="KW-1185">Reference proteome</keyword>
<evidence type="ECO:0000313" key="3">
    <source>
        <dbReference type="Proteomes" id="UP000006732"/>
    </source>
</evidence>
<dbReference type="EMBL" id="CP000482">
    <property type="protein sequence ID" value="ABK99490.1"/>
    <property type="molecule type" value="Genomic_DNA"/>
</dbReference>
<dbReference type="Pfam" id="PF03992">
    <property type="entry name" value="ABM"/>
    <property type="match status" value="1"/>
</dbReference>
<dbReference type="InterPro" id="IPR007138">
    <property type="entry name" value="ABM_dom"/>
</dbReference>
<keyword evidence="2" id="KW-0560">Oxidoreductase</keyword>
<dbReference type="STRING" id="338966.Ppro_1880"/>
<dbReference type="AlphaFoldDB" id="A1AQ70"/>
<organism evidence="2 3">
    <name type="scientific">Pelobacter propionicus (strain DSM 2379 / NBRC 103807 / OttBd1)</name>
    <dbReference type="NCBI Taxonomy" id="338966"/>
    <lineage>
        <taxon>Bacteria</taxon>
        <taxon>Pseudomonadati</taxon>
        <taxon>Thermodesulfobacteriota</taxon>
        <taxon>Desulfuromonadia</taxon>
        <taxon>Desulfuromonadales</taxon>
        <taxon>Desulfuromonadaceae</taxon>
        <taxon>Pelobacter</taxon>
    </lineage>
</organism>
<proteinExistence type="predicted"/>
<evidence type="ECO:0000259" key="1">
    <source>
        <dbReference type="PROSITE" id="PS51725"/>
    </source>
</evidence>
<dbReference type="PROSITE" id="PS51725">
    <property type="entry name" value="ABM"/>
    <property type="match status" value="1"/>
</dbReference>
<feature type="domain" description="ABM" evidence="1">
    <location>
        <begin position="4"/>
        <end position="92"/>
    </location>
</feature>
<dbReference type="Gene3D" id="3.30.70.100">
    <property type="match status" value="1"/>
</dbReference>
<evidence type="ECO:0000313" key="2">
    <source>
        <dbReference type="EMBL" id="ABK99490.1"/>
    </source>
</evidence>
<reference evidence="2 3" key="1">
    <citation type="submission" date="2006-10" db="EMBL/GenBank/DDBJ databases">
        <title>Complete sequence of chromosome of Pelobacter propionicus DSM 2379.</title>
        <authorList>
            <consortium name="US DOE Joint Genome Institute"/>
            <person name="Copeland A."/>
            <person name="Lucas S."/>
            <person name="Lapidus A."/>
            <person name="Barry K."/>
            <person name="Detter J.C."/>
            <person name="Glavina del Rio T."/>
            <person name="Hammon N."/>
            <person name="Israni S."/>
            <person name="Dalin E."/>
            <person name="Tice H."/>
            <person name="Pitluck S."/>
            <person name="Saunders E."/>
            <person name="Brettin T."/>
            <person name="Bruce D."/>
            <person name="Han C."/>
            <person name="Tapia R."/>
            <person name="Schmutz J."/>
            <person name="Larimer F."/>
            <person name="Land M."/>
            <person name="Hauser L."/>
            <person name="Kyrpides N."/>
            <person name="Kim E."/>
            <person name="Lovley D."/>
            <person name="Richardson P."/>
        </authorList>
    </citation>
    <scope>NUCLEOTIDE SEQUENCE [LARGE SCALE GENOMIC DNA]</scope>
    <source>
        <strain evidence="3">DSM 2379 / NBRC 103807 / OttBd1</strain>
    </source>
</reference>
<protein>
    <submittedName>
        <fullName evidence="2">Antibiotic biosynthesis monooxygenase</fullName>
    </submittedName>
</protein>
<name>A1AQ70_PELPD</name>
<dbReference type="SUPFAM" id="SSF54909">
    <property type="entry name" value="Dimeric alpha+beta barrel"/>
    <property type="match status" value="1"/>
</dbReference>
<dbReference type="eggNOG" id="COG1359">
    <property type="taxonomic scope" value="Bacteria"/>
</dbReference>
<sequence>MPMLDATIKMTVPPEKRKEVLQTLKAILVLIRREQGCISCNCYVDVENENIIFFNEEWDTSEDLNTHLRSVHFSILIGAMKLLNNEPEIRFNMIASTAGAEAVKAARPREAENLQNY</sequence>